<dbReference type="InterPro" id="IPR010065">
    <property type="entry name" value="AA_ABC_transptr_permease_3TM"/>
</dbReference>
<dbReference type="EMBL" id="FJNB01000025">
    <property type="protein sequence ID" value="CZR08580.1"/>
    <property type="molecule type" value="Genomic_DNA"/>
</dbReference>
<evidence type="ECO:0000313" key="11">
    <source>
        <dbReference type="EMBL" id="SEJ77966.1"/>
    </source>
</evidence>
<dbReference type="FunFam" id="1.10.3720.10:FF:000006">
    <property type="entry name" value="Glutamate/aspartate ABC transporter, permease protein GltK"/>
    <property type="match status" value="1"/>
</dbReference>
<protein>
    <submittedName>
        <fullName evidence="10">Amino acid abc transporter permease protein 3-tm domain</fullName>
    </submittedName>
    <submittedName>
        <fullName evidence="11">Amino-acid transport system permease protein</fullName>
    </submittedName>
</protein>
<dbReference type="Pfam" id="PF00528">
    <property type="entry name" value="BPD_transp_1"/>
    <property type="match status" value="1"/>
</dbReference>
<evidence type="ECO:0000256" key="5">
    <source>
        <dbReference type="ARBA" id="ARBA00022970"/>
    </source>
</evidence>
<dbReference type="RefSeq" id="WP_068624457.1">
    <property type="nucleotide sequence ID" value="NZ_FJNB01000025.1"/>
</dbReference>
<keyword evidence="2 8" id="KW-0813">Transport</keyword>
<evidence type="ECO:0000256" key="8">
    <source>
        <dbReference type="RuleBase" id="RU363032"/>
    </source>
</evidence>
<dbReference type="GO" id="GO:0043190">
    <property type="term" value="C:ATP-binding cassette (ABC) transporter complex"/>
    <property type="evidence" value="ECO:0007669"/>
    <property type="project" value="InterPro"/>
</dbReference>
<keyword evidence="4 8" id="KW-0812">Transmembrane</keyword>
<dbReference type="Proteomes" id="UP000199280">
    <property type="component" value="Unassembled WGS sequence"/>
</dbReference>
<feature type="transmembrane region" description="Helical" evidence="8">
    <location>
        <begin position="189"/>
        <end position="209"/>
    </location>
</feature>
<reference evidence="10 12" key="1">
    <citation type="submission" date="2016-02" db="EMBL/GenBank/DDBJ databases">
        <authorList>
            <person name="Wen L."/>
            <person name="He K."/>
            <person name="Yang H."/>
        </authorList>
    </citation>
    <scope>NUCLEOTIDE SEQUENCE [LARGE SCALE GENOMIC DNA]</scope>
    <source>
        <strain evidence="10">Trichococcus_R210</strain>
    </source>
</reference>
<evidence type="ECO:0000256" key="1">
    <source>
        <dbReference type="ARBA" id="ARBA00004651"/>
    </source>
</evidence>
<name>A0A143Z6A9_9LACT</name>
<comment type="subcellular location">
    <subcellularLocation>
        <location evidence="1 8">Cell membrane</location>
        <topology evidence="1 8">Multi-pass membrane protein</topology>
    </subcellularLocation>
</comment>
<dbReference type="InterPro" id="IPR035906">
    <property type="entry name" value="MetI-like_sf"/>
</dbReference>
<evidence type="ECO:0000256" key="3">
    <source>
        <dbReference type="ARBA" id="ARBA00022475"/>
    </source>
</evidence>
<reference evidence="11 13" key="2">
    <citation type="submission" date="2016-10" db="EMBL/GenBank/DDBJ databases">
        <authorList>
            <person name="Varghese N."/>
            <person name="Submissions S."/>
        </authorList>
    </citation>
    <scope>NUCLEOTIDE SEQUENCE [LARGE SCALE GENOMIC DNA]</scope>
    <source>
        <strain evidence="11 13">DSM 22150</strain>
    </source>
</reference>
<evidence type="ECO:0000313" key="12">
    <source>
        <dbReference type="Proteomes" id="UP000076878"/>
    </source>
</evidence>
<evidence type="ECO:0000313" key="10">
    <source>
        <dbReference type="EMBL" id="CZR08580.1"/>
    </source>
</evidence>
<keyword evidence="5" id="KW-0029">Amino-acid transport</keyword>
<evidence type="ECO:0000256" key="2">
    <source>
        <dbReference type="ARBA" id="ARBA00022448"/>
    </source>
</evidence>
<dbReference type="PANTHER" id="PTHR30614">
    <property type="entry name" value="MEMBRANE COMPONENT OF AMINO ACID ABC TRANSPORTER"/>
    <property type="match status" value="1"/>
</dbReference>
<evidence type="ECO:0000313" key="13">
    <source>
        <dbReference type="Proteomes" id="UP000199280"/>
    </source>
</evidence>
<dbReference type="AlphaFoldDB" id="A0A143Z6A9"/>
<dbReference type="PROSITE" id="PS50928">
    <property type="entry name" value="ABC_TM1"/>
    <property type="match status" value="1"/>
</dbReference>
<dbReference type="Proteomes" id="UP000076878">
    <property type="component" value="Unassembled WGS sequence"/>
</dbReference>
<dbReference type="CDD" id="cd06261">
    <property type="entry name" value="TM_PBP2"/>
    <property type="match status" value="1"/>
</dbReference>
<keyword evidence="13" id="KW-1185">Reference proteome</keyword>
<keyword evidence="6 8" id="KW-1133">Transmembrane helix</keyword>
<sequence length="223" mass="24577">MNFDFAYVLEVIPAIMKYVPLTLFMSVLAMAVAIAIGILLAVTKESKTPVLRGFTSLYLSFFRSVPTLVLLFIIYYGMPQLFPALTTMQAVTAAVIGLGIKQGAFLAEIFRAAIISVNKGQMEAGISVGMSKFQTAYRIILPQAAENALPGTGNTFISLIKETSLAFSLGVTELFAEAKMMASSSYKFLESYLAVALVYWVLIILYTYLQRLLEEKLSKPYRT</sequence>
<evidence type="ECO:0000256" key="7">
    <source>
        <dbReference type="ARBA" id="ARBA00023136"/>
    </source>
</evidence>
<feature type="transmembrane region" description="Helical" evidence="8">
    <location>
        <begin position="20"/>
        <end position="42"/>
    </location>
</feature>
<evidence type="ECO:0000259" key="9">
    <source>
        <dbReference type="PROSITE" id="PS50928"/>
    </source>
</evidence>
<dbReference type="InterPro" id="IPR000515">
    <property type="entry name" value="MetI-like"/>
</dbReference>
<dbReference type="STRING" id="640938.TR210_2600"/>
<dbReference type="GO" id="GO:0015184">
    <property type="term" value="F:L-cystine transmembrane transporter activity"/>
    <property type="evidence" value="ECO:0007669"/>
    <property type="project" value="TreeGrafter"/>
</dbReference>
<feature type="domain" description="ABC transmembrane type-1" evidence="9">
    <location>
        <begin position="19"/>
        <end position="210"/>
    </location>
</feature>
<proteinExistence type="inferred from homology"/>
<feature type="transmembrane region" description="Helical" evidence="8">
    <location>
        <begin position="54"/>
        <end position="75"/>
    </location>
</feature>
<dbReference type="InterPro" id="IPR043429">
    <property type="entry name" value="ArtM/GltK/GlnP/TcyL/YhdX-like"/>
</dbReference>
<dbReference type="EMBL" id="FNYT01000026">
    <property type="protein sequence ID" value="SEJ77966.1"/>
    <property type="molecule type" value="Genomic_DNA"/>
</dbReference>
<comment type="similarity">
    <text evidence="8">Belongs to the binding-protein-dependent transport system permease family.</text>
</comment>
<accession>A0A143Z6A9</accession>
<dbReference type="PANTHER" id="PTHR30614:SF0">
    <property type="entry name" value="L-CYSTINE TRANSPORT SYSTEM PERMEASE PROTEIN TCYL"/>
    <property type="match status" value="1"/>
</dbReference>
<keyword evidence="3" id="KW-1003">Cell membrane</keyword>
<dbReference type="OrthoDB" id="9805999at2"/>
<evidence type="ECO:0000256" key="6">
    <source>
        <dbReference type="ARBA" id="ARBA00022989"/>
    </source>
</evidence>
<dbReference type="Gene3D" id="1.10.3720.10">
    <property type="entry name" value="MetI-like"/>
    <property type="match status" value="1"/>
</dbReference>
<gene>
    <name evidence="11" type="ORF">SAMN05216375_12627</name>
    <name evidence="10" type="ORF">TR210_2600</name>
</gene>
<evidence type="ECO:0000256" key="4">
    <source>
        <dbReference type="ARBA" id="ARBA00022692"/>
    </source>
</evidence>
<dbReference type="NCBIfam" id="TIGR01726">
    <property type="entry name" value="HEQRo_perm_3TM"/>
    <property type="match status" value="1"/>
</dbReference>
<dbReference type="SUPFAM" id="SSF161098">
    <property type="entry name" value="MetI-like"/>
    <property type="match status" value="1"/>
</dbReference>
<organism evidence="10 12">
    <name type="scientific">Trichococcus ilyis</name>
    <dbReference type="NCBI Taxonomy" id="640938"/>
    <lineage>
        <taxon>Bacteria</taxon>
        <taxon>Bacillati</taxon>
        <taxon>Bacillota</taxon>
        <taxon>Bacilli</taxon>
        <taxon>Lactobacillales</taxon>
        <taxon>Carnobacteriaceae</taxon>
        <taxon>Trichococcus</taxon>
    </lineage>
</organism>
<keyword evidence="7 8" id="KW-0472">Membrane</keyword>